<dbReference type="InParanoid" id="W7XDW9"/>
<organism evidence="2 3">
    <name type="scientific">Tetrahymena thermophila (strain SB210)</name>
    <dbReference type="NCBI Taxonomy" id="312017"/>
    <lineage>
        <taxon>Eukaryota</taxon>
        <taxon>Sar</taxon>
        <taxon>Alveolata</taxon>
        <taxon>Ciliophora</taxon>
        <taxon>Intramacronucleata</taxon>
        <taxon>Oligohymenophorea</taxon>
        <taxon>Hymenostomatida</taxon>
        <taxon>Tetrahymenina</taxon>
        <taxon>Tetrahymenidae</taxon>
        <taxon>Tetrahymena</taxon>
    </lineage>
</organism>
<sequence length="171" mass="20621">MKNEKWKWKMENKKQKIKNKKQKIKNKKQKIKMNQQLNHITPSNYDQSISNQSKSSPSNYSSYSYSSSYQLPNFSLKQIYKFLIKTTEPEKIQLEIEHKNNTNNIQFKFLVQNIIESLRPNIDLVLYEQDLGFPPFYLILQNISNNKQLFKLKLALSVYYYFNYYIFFSIS</sequence>
<feature type="region of interest" description="Disordered" evidence="1">
    <location>
        <begin position="1"/>
        <end position="54"/>
    </location>
</feature>
<name>W7XDW9_TETTS</name>
<dbReference type="EMBL" id="GG662233">
    <property type="protein sequence ID" value="EWS71029.1"/>
    <property type="molecule type" value="Genomic_DNA"/>
</dbReference>
<gene>
    <name evidence="2" type="ORF">TTHERM_001284791</name>
</gene>
<accession>W7XDW9</accession>
<protein>
    <submittedName>
        <fullName evidence="2">Transmembrane protein, putative</fullName>
    </submittedName>
</protein>
<evidence type="ECO:0000313" key="3">
    <source>
        <dbReference type="Proteomes" id="UP000009168"/>
    </source>
</evidence>
<dbReference type="KEGG" id="tet:TTHERM_001284791"/>
<feature type="compositionally biased region" description="Basic and acidic residues" evidence="1">
    <location>
        <begin position="1"/>
        <end position="14"/>
    </location>
</feature>
<keyword evidence="3" id="KW-1185">Reference proteome</keyword>
<proteinExistence type="predicted"/>
<reference evidence="3" key="1">
    <citation type="journal article" date="2006" name="PLoS Biol.">
        <title>Macronuclear genome sequence of the ciliate Tetrahymena thermophila, a model eukaryote.</title>
        <authorList>
            <person name="Eisen J.A."/>
            <person name="Coyne R.S."/>
            <person name="Wu M."/>
            <person name="Wu D."/>
            <person name="Thiagarajan M."/>
            <person name="Wortman J.R."/>
            <person name="Badger J.H."/>
            <person name="Ren Q."/>
            <person name="Amedeo P."/>
            <person name="Jones K.M."/>
            <person name="Tallon L.J."/>
            <person name="Delcher A.L."/>
            <person name="Salzberg S.L."/>
            <person name="Silva J.C."/>
            <person name="Haas B.J."/>
            <person name="Majoros W.H."/>
            <person name="Farzad M."/>
            <person name="Carlton J.M."/>
            <person name="Smith R.K. Jr."/>
            <person name="Garg J."/>
            <person name="Pearlman R.E."/>
            <person name="Karrer K.M."/>
            <person name="Sun L."/>
            <person name="Manning G."/>
            <person name="Elde N.C."/>
            <person name="Turkewitz A.P."/>
            <person name="Asai D.J."/>
            <person name="Wilkes D.E."/>
            <person name="Wang Y."/>
            <person name="Cai H."/>
            <person name="Collins K."/>
            <person name="Stewart B.A."/>
            <person name="Lee S.R."/>
            <person name="Wilamowska K."/>
            <person name="Weinberg Z."/>
            <person name="Ruzzo W.L."/>
            <person name="Wloga D."/>
            <person name="Gaertig J."/>
            <person name="Frankel J."/>
            <person name="Tsao C.-C."/>
            <person name="Gorovsky M.A."/>
            <person name="Keeling P.J."/>
            <person name="Waller R.F."/>
            <person name="Patron N.J."/>
            <person name="Cherry J.M."/>
            <person name="Stover N.A."/>
            <person name="Krieger C.J."/>
            <person name="del Toro C."/>
            <person name="Ryder H.F."/>
            <person name="Williamson S.C."/>
            <person name="Barbeau R.A."/>
            <person name="Hamilton E.P."/>
            <person name="Orias E."/>
        </authorList>
    </citation>
    <scope>NUCLEOTIDE SEQUENCE [LARGE SCALE GENOMIC DNA]</scope>
    <source>
        <strain evidence="3">SB210</strain>
    </source>
</reference>
<dbReference type="AlphaFoldDB" id="W7XDW9"/>
<feature type="compositionally biased region" description="Basic residues" evidence="1">
    <location>
        <begin position="15"/>
        <end position="31"/>
    </location>
</feature>
<feature type="compositionally biased region" description="Polar residues" evidence="1">
    <location>
        <begin position="37"/>
        <end position="46"/>
    </location>
</feature>
<dbReference type="GeneID" id="24442084"/>
<dbReference type="RefSeq" id="XP_012656437.1">
    <property type="nucleotide sequence ID" value="XM_012800983.1"/>
</dbReference>
<evidence type="ECO:0000313" key="2">
    <source>
        <dbReference type="EMBL" id="EWS71029.1"/>
    </source>
</evidence>
<evidence type="ECO:0000256" key="1">
    <source>
        <dbReference type="SAM" id="MobiDB-lite"/>
    </source>
</evidence>
<dbReference type="Proteomes" id="UP000009168">
    <property type="component" value="Unassembled WGS sequence"/>
</dbReference>
<keyword evidence="2" id="KW-0472">Membrane</keyword>
<keyword evidence="2" id="KW-0812">Transmembrane</keyword>